<feature type="transmembrane region" description="Helical" evidence="2">
    <location>
        <begin position="21"/>
        <end position="39"/>
    </location>
</feature>
<keyword evidence="2" id="KW-0472">Membrane</keyword>
<keyword evidence="2" id="KW-0812">Transmembrane</keyword>
<evidence type="ECO:0000256" key="1">
    <source>
        <dbReference type="SAM" id="MobiDB-lite"/>
    </source>
</evidence>
<dbReference type="EMBL" id="CP126219">
    <property type="protein sequence ID" value="WIA20854.1"/>
    <property type="molecule type" value="Genomic_DNA"/>
</dbReference>
<reference evidence="3 4" key="1">
    <citation type="submission" date="2023-05" db="EMBL/GenBank/DDBJ databases">
        <title>A 100% complete, gapless, phased diploid assembly of the Scenedesmus obliquus UTEX 3031 genome.</title>
        <authorList>
            <person name="Biondi T.C."/>
            <person name="Hanschen E.R."/>
            <person name="Kwon T."/>
            <person name="Eng W."/>
            <person name="Kruse C.P.S."/>
            <person name="Koehler S.I."/>
            <person name="Kunde Y."/>
            <person name="Gleasner C.D."/>
            <person name="You Mak K.T."/>
            <person name="Polle J."/>
            <person name="Hovde B.T."/>
            <person name="Starkenburg S.R."/>
        </authorList>
    </citation>
    <scope>NUCLEOTIDE SEQUENCE [LARGE SCALE GENOMIC DNA]</scope>
    <source>
        <strain evidence="3 4">DOE0152z</strain>
    </source>
</reference>
<protein>
    <submittedName>
        <fullName evidence="3">Uncharacterized protein</fullName>
    </submittedName>
</protein>
<organism evidence="3 4">
    <name type="scientific">Tetradesmus obliquus</name>
    <name type="common">Green alga</name>
    <name type="synonym">Acutodesmus obliquus</name>
    <dbReference type="NCBI Taxonomy" id="3088"/>
    <lineage>
        <taxon>Eukaryota</taxon>
        <taxon>Viridiplantae</taxon>
        <taxon>Chlorophyta</taxon>
        <taxon>core chlorophytes</taxon>
        <taxon>Chlorophyceae</taxon>
        <taxon>CS clade</taxon>
        <taxon>Sphaeropleales</taxon>
        <taxon>Scenedesmaceae</taxon>
        <taxon>Tetradesmus</taxon>
    </lineage>
</organism>
<feature type="transmembrane region" description="Helical" evidence="2">
    <location>
        <begin position="82"/>
        <end position="103"/>
    </location>
</feature>
<evidence type="ECO:0000313" key="3">
    <source>
        <dbReference type="EMBL" id="WIA20854.1"/>
    </source>
</evidence>
<feature type="transmembrane region" description="Helical" evidence="2">
    <location>
        <begin position="143"/>
        <end position="168"/>
    </location>
</feature>
<evidence type="ECO:0000313" key="4">
    <source>
        <dbReference type="Proteomes" id="UP001244341"/>
    </source>
</evidence>
<sequence>MRQEFPDRATEQRYLSWKHASLLHLDYGAVVFCAFYLLTLLRRMLSEPTTFFYLVYMLVKTAPHVPLALGLQQTYLRHREQWLLLVAPTTALVAICLALPAVARGQPPMLLPNRAYRAYWTGRGELPTGILRPFLQHMRVRSYAVYALIDAAVTAWVLGQVFGVWAAVRRLCFAAAMSIGLCWGLELHMRRRFVEALARQQQQQQQQQQMQMRQQQQMQMRQQQQQNQPQAQQ</sequence>
<gene>
    <name evidence="3" type="ORF">OEZ85_005203</name>
</gene>
<feature type="region of interest" description="Disordered" evidence="1">
    <location>
        <begin position="209"/>
        <end position="233"/>
    </location>
</feature>
<feature type="transmembrane region" description="Helical" evidence="2">
    <location>
        <begin position="51"/>
        <end position="70"/>
    </location>
</feature>
<name>A0ABY8UII3_TETOB</name>
<accession>A0ABY8UII3</accession>
<keyword evidence="4" id="KW-1185">Reference proteome</keyword>
<proteinExistence type="predicted"/>
<evidence type="ECO:0000256" key="2">
    <source>
        <dbReference type="SAM" id="Phobius"/>
    </source>
</evidence>
<dbReference type="Proteomes" id="UP001244341">
    <property type="component" value="Chromosome 12b"/>
</dbReference>
<keyword evidence="2" id="KW-1133">Transmembrane helix</keyword>